<organism evidence="2 3">
    <name type="scientific">Cinchona calisaya</name>
    <dbReference type="NCBI Taxonomy" id="153742"/>
    <lineage>
        <taxon>Eukaryota</taxon>
        <taxon>Viridiplantae</taxon>
        <taxon>Streptophyta</taxon>
        <taxon>Embryophyta</taxon>
        <taxon>Tracheophyta</taxon>
        <taxon>Spermatophyta</taxon>
        <taxon>Magnoliopsida</taxon>
        <taxon>eudicotyledons</taxon>
        <taxon>Gunneridae</taxon>
        <taxon>Pentapetalae</taxon>
        <taxon>asterids</taxon>
        <taxon>lamiids</taxon>
        <taxon>Gentianales</taxon>
        <taxon>Rubiaceae</taxon>
        <taxon>Cinchonoideae</taxon>
        <taxon>Cinchoneae</taxon>
        <taxon>Cinchona</taxon>
    </lineage>
</organism>
<dbReference type="EMBL" id="JBJUIK010000017">
    <property type="protein sequence ID" value="KAL3498044.1"/>
    <property type="molecule type" value="Genomic_DNA"/>
</dbReference>
<feature type="domain" description="Zinc knuckle CX2CX4HX4C" evidence="1">
    <location>
        <begin position="4"/>
        <end position="51"/>
    </location>
</feature>
<dbReference type="AlphaFoldDB" id="A0ABD2XSE9"/>
<dbReference type="Pfam" id="PF14392">
    <property type="entry name" value="zf-CCHC_4"/>
    <property type="match status" value="1"/>
</dbReference>
<comment type="caution">
    <text evidence="2">The sequence shown here is derived from an EMBL/GenBank/DDBJ whole genome shotgun (WGS) entry which is preliminary data.</text>
</comment>
<sequence length="109" mass="12870">MAEVDLNKPLLRSTTVKLQGQAKWVEFRYEKCPDFCYSCWIIRHSERRCKKDNLNQQKEKQYGSWLRTNGNRQNVLLGNKEEAPKEIWITMRNITTKFVEQTTEGSSIG</sequence>
<keyword evidence="3" id="KW-1185">Reference proteome</keyword>
<dbReference type="Proteomes" id="UP001630127">
    <property type="component" value="Unassembled WGS sequence"/>
</dbReference>
<accession>A0ABD2XSE9</accession>
<reference evidence="2 3" key="1">
    <citation type="submission" date="2024-11" db="EMBL/GenBank/DDBJ databases">
        <title>A near-complete genome assembly of Cinchona calisaya.</title>
        <authorList>
            <person name="Lian D.C."/>
            <person name="Zhao X.W."/>
            <person name="Wei L."/>
        </authorList>
    </citation>
    <scope>NUCLEOTIDE SEQUENCE [LARGE SCALE GENOMIC DNA]</scope>
    <source>
        <tissue evidence="2">Nenye</tissue>
    </source>
</reference>
<dbReference type="InterPro" id="IPR025836">
    <property type="entry name" value="Zn_knuckle_CX2CX4HX4C"/>
</dbReference>
<protein>
    <recommendedName>
        <fullName evidence="1">Zinc knuckle CX2CX4HX4C domain-containing protein</fullName>
    </recommendedName>
</protein>
<evidence type="ECO:0000313" key="3">
    <source>
        <dbReference type="Proteomes" id="UP001630127"/>
    </source>
</evidence>
<evidence type="ECO:0000259" key="1">
    <source>
        <dbReference type="Pfam" id="PF14392"/>
    </source>
</evidence>
<gene>
    <name evidence="2" type="ORF">ACH5RR_040776</name>
</gene>
<name>A0ABD2XSE9_9GENT</name>
<proteinExistence type="predicted"/>
<evidence type="ECO:0000313" key="2">
    <source>
        <dbReference type="EMBL" id="KAL3498044.1"/>
    </source>
</evidence>